<gene>
    <name evidence="2" type="ORF">OLC1_LOCUS4398</name>
</gene>
<dbReference type="EMBL" id="OX459119">
    <property type="protein sequence ID" value="CAI9092828.1"/>
    <property type="molecule type" value="Genomic_DNA"/>
</dbReference>
<protein>
    <submittedName>
        <fullName evidence="2">OLC1v1028168C1</fullName>
    </submittedName>
</protein>
<keyword evidence="1" id="KW-1133">Transmembrane helix</keyword>
<dbReference type="Proteomes" id="UP001161247">
    <property type="component" value="Chromosome 2"/>
</dbReference>
<evidence type="ECO:0000313" key="2">
    <source>
        <dbReference type="EMBL" id="CAI9092828.1"/>
    </source>
</evidence>
<accession>A0AAV1CCY1</accession>
<name>A0AAV1CCY1_OLDCO</name>
<proteinExistence type="predicted"/>
<keyword evidence="3" id="KW-1185">Reference proteome</keyword>
<keyword evidence="1" id="KW-0472">Membrane</keyword>
<dbReference type="AlphaFoldDB" id="A0AAV1CCY1"/>
<keyword evidence="1" id="KW-0812">Transmembrane</keyword>
<feature type="transmembrane region" description="Helical" evidence="1">
    <location>
        <begin position="564"/>
        <end position="587"/>
    </location>
</feature>
<sequence length="592" mass="67813">MFHPGIGNEGSCYVDLMANIIDRDKDVHLLRSLGIIQVNVVGSEEILAKLFNSLPVDVPVDLCSDDVINRVRREAAAYTRKQWNHWRTNFRHTYFNNPWTALSLFAAMHSSSWTHHHHSDSIRYLPILSVNLILVLEIGMADIKRGENHWVVELLGQLSDRLREQEEKWKQHSIYKLPARVTDLNPNAYKPRVVSFGPYHHDDQHLFPMEAHKQRAMIRFIKRSSARRFYLCFDDADAFLQELKASYDSLGQKWEENPDAFMELMIRDGCFMLEILLHNFQENHEGPSSSYAENDPIFGNKVNSMMPNIRRDMLMLENQLPMSLLIKLLPFGCPTVQGDLNEKINTLIIEFYVPGNHRKHLGYGKHLGQCKHVLDVYRKTLLLDPSHTKVPTMNNKESEILTHGTDQKIDQLPPATRLHEAGIKIVKGKSKNLGDVSFDKGVLTLPALMVDGNTEPVYLNLIAYEMFHHDIGNEVASYVALMDDIIDSDKDVDILRCHGIITVNAVGSDDILAKLFNTLSKDVPLDLYSNNPVNIVRRKAAAYTREPWNKWLGNLRHTYFKNPWTAISLIAAIVLLGLTIVQTVYTIGQYYQ</sequence>
<dbReference type="InterPro" id="IPR004158">
    <property type="entry name" value="DUF247_pln"/>
</dbReference>
<dbReference type="PANTHER" id="PTHR31170:SF18">
    <property type="entry name" value="(WILD MALAYSIAN BANANA) HYPOTHETICAL PROTEIN"/>
    <property type="match status" value="1"/>
</dbReference>
<evidence type="ECO:0000313" key="3">
    <source>
        <dbReference type="Proteomes" id="UP001161247"/>
    </source>
</evidence>
<dbReference type="Pfam" id="PF03140">
    <property type="entry name" value="DUF247"/>
    <property type="match status" value="2"/>
</dbReference>
<organism evidence="2 3">
    <name type="scientific">Oldenlandia corymbosa var. corymbosa</name>
    <dbReference type="NCBI Taxonomy" id="529605"/>
    <lineage>
        <taxon>Eukaryota</taxon>
        <taxon>Viridiplantae</taxon>
        <taxon>Streptophyta</taxon>
        <taxon>Embryophyta</taxon>
        <taxon>Tracheophyta</taxon>
        <taxon>Spermatophyta</taxon>
        <taxon>Magnoliopsida</taxon>
        <taxon>eudicotyledons</taxon>
        <taxon>Gunneridae</taxon>
        <taxon>Pentapetalae</taxon>
        <taxon>asterids</taxon>
        <taxon>lamiids</taxon>
        <taxon>Gentianales</taxon>
        <taxon>Rubiaceae</taxon>
        <taxon>Rubioideae</taxon>
        <taxon>Spermacoceae</taxon>
        <taxon>Hedyotis-Oldenlandia complex</taxon>
        <taxon>Oldenlandia</taxon>
    </lineage>
</organism>
<dbReference type="PANTHER" id="PTHR31170">
    <property type="entry name" value="BNAC04G53230D PROTEIN"/>
    <property type="match status" value="1"/>
</dbReference>
<evidence type="ECO:0000256" key="1">
    <source>
        <dbReference type="SAM" id="Phobius"/>
    </source>
</evidence>
<reference evidence="2" key="1">
    <citation type="submission" date="2023-03" db="EMBL/GenBank/DDBJ databases">
        <authorList>
            <person name="Julca I."/>
        </authorList>
    </citation>
    <scope>NUCLEOTIDE SEQUENCE</scope>
</reference>